<dbReference type="Proteomes" id="UP001190700">
    <property type="component" value="Unassembled WGS sequence"/>
</dbReference>
<accession>A0AAE0LEA7</accession>
<dbReference type="AlphaFoldDB" id="A0AAE0LEA7"/>
<comment type="caution">
    <text evidence="2">The sequence shown here is derived from an EMBL/GenBank/DDBJ whole genome shotgun (WGS) entry which is preliminary data.</text>
</comment>
<evidence type="ECO:0000256" key="1">
    <source>
        <dbReference type="SAM" id="MobiDB-lite"/>
    </source>
</evidence>
<reference evidence="2 3" key="1">
    <citation type="journal article" date="2015" name="Genome Biol. Evol.">
        <title>Comparative Genomics of a Bacterivorous Green Alga Reveals Evolutionary Causalities and Consequences of Phago-Mixotrophic Mode of Nutrition.</title>
        <authorList>
            <person name="Burns J.A."/>
            <person name="Paasch A."/>
            <person name="Narechania A."/>
            <person name="Kim E."/>
        </authorList>
    </citation>
    <scope>NUCLEOTIDE SEQUENCE [LARGE SCALE GENOMIC DNA]</scope>
    <source>
        <strain evidence="2 3">PLY_AMNH</strain>
    </source>
</reference>
<keyword evidence="3" id="KW-1185">Reference proteome</keyword>
<evidence type="ECO:0000313" key="2">
    <source>
        <dbReference type="EMBL" id="KAK3282093.1"/>
    </source>
</evidence>
<dbReference type="EMBL" id="LGRX02003547">
    <property type="protein sequence ID" value="KAK3282093.1"/>
    <property type="molecule type" value="Genomic_DNA"/>
</dbReference>
<evidence type="ECO:0000313" key="3">
    <source>
        <dbReference type="Proteomes" id="UP001190700"/>
    </source>
</evidence>
<feature type="region of interest" description="Disordered" evidence="1">
    <location>
        <begin position="64"/>
        <end position="91"/>
    </location>
</feature>
<sequence length="327" mass="37178">MWELQPFSGAVRLDRDLLRFQYEEHYGDVRVIFRQYVLDTISPTKVLEVLDRVGIRSLGPQAHVPPSLSLPVPPPDTTTVHTPAPPPQSSRVHRLRLGPLVAPCVWAHTSTGWSSYYTDVQQGEGLGGVTTRPVVKPSLASSSLSCDPPIEPLRTNRPALELVIRELYYWYPDGCLVPSSSSTLDPFTDSAQHFKDSLMRYGHLLYVRYREPLYEHFLDSESELQESCRHGHRMNFVSKSHQFKRDNHPSCYEQVDRSQADLERSALAGVLEGPLHYEPWAVTQIGSIYLPEKDKFRNVWDGRFSGVNRAMAPATARYDYLEDVLSL</sequence>
<organism evidence="2 3">
    <name type="scientific">Cymbomonas tetramitiformis</name>
    <dbReference type="NCBI Taxonomy" id="36881"/>
    <lineage>
        <taxon>Eukaryota</taxon>
        <taxon>Viridiplantae</taxon>
        <taxon>Chlorophyta</taxon>
        <taxon>Pyramimonadophyceae</taxon>
        <taxon>Pyramimonadales</taxon>
        <taxon>Pyramimonadaceae</taxon>
        <taxon>Cymbomonas</taxon>
    </lineage>
</organism>
<protein>
    <submittedName>
        <fullName evidence="2">Uncharacterized protein</fullName>
    </submittedName>
</protein>
<proteinExistence type="predicted"/>
<name>A0AAE0LEA7_9CHLO</name>
<gene>
    <name evidence="2" type="ORF">CYMTET_10152</name>
</gene>